<dbReference type="Pfam" id="PF00916">
    <property type="entry name" value="Sulfate_transp"/>
    <property type="match status" value="1"/>
</dbReference>
<feature type="transmembrane region" description="Helical" evidence="5">
    <location>
        <begin position="389"/>
        <end position="419"/>
    </location>
</feature>
<evidence type="ECO:0000313" key="7">
    <source>
        <dbReference type="EMBL" id="ASQ46545.1"/>
    </source>
</evidence>
<dbReference type="InterPro" id="IPR001902">
    <property type="entry name" value="SLC26A/SulP_fam"/>
</dbReference>
<comment type="subcellular location">
    <subcellularLocation>
        <location evidence="1">Membrane</location>
        <topology evidence="1">Multi-pass membrane protein</topology>
    </subcellularLocation>
</comment>
<evidence type="ECO:0000313" key="8">
    <source>
        <dbReference type="Proteomes" id="UP000201728"/>
    </source>
</evidence>
<feature type="domain" description="SLC26A/SulP transporter" evidence="6">
    <location>
        <begin position="9"/>
        <end position="384"/>
    </location>
</feature>
<keyword evidence="4 5" id="KW-0472">Membrane</keyword>
<dbReference type="GO" id="GO:0055085">
    <property type="term" value="P:transmembrane transport"/>
    <property type="evidence" value="ECO:0007669"/>
    <property type="project" value="InterPro"/>
</dbReference>
<sequence>MNHNVFAHLKNDLFASLVVFLVALPLCLGIALASNAPLFSGIIAGVIGGIVVGIASGSALGVSGPAAGLVAIVISSLELLGSWETFLLAGVIAGLLQLLTGYLRGGIIAYYFPSSVIKGMLAGIGIIIILKQIPHLLGHEVSSSILMEPDGDFNITRLKDTVASINPGVILISVISLFLMVLWEKVLMKKYKIFEILQAPLVVVIIGILLSTLYEQKLFPFMLEPSELVQLPEFSGPGELLNHVTLPDFSQLTNWNVYKVAIVIALIASLETLLCVEATDKLDPHKRVTPTDRELKAQGLGNILSSFIGGLPITQVIVRSTANITFGAKTKLSTILHGVFLLLCVVTIPAVLNKIPLASLASILVIIGYKLATPVVFKQMYRLGWEQFLPFLVTIAGIIMRDLLFGITLGFSLALFIILRHHYLNSHDFFKIRTQKDTKYYLHLAEQVSFLNKGSIIHELKQLPKGVTVVIDGSDSKIVDPDVKEVIHHFVLSAKTRDIKVELRGV</sequence>
<proteinExistence type="predicted"/>
<dbReference type="EMBL" id="CP016397">
    <property type="protein sequence ID" value="ASQ46545.1"/>
    <property type="molecule type" value="Genomic_DNA"/>
</dbReference>
<feature type="transmembrane region" description="Helical" evidence="5">
    <location>
        <begin position="38"/>
        <end position="55"/>
    </location>
</feature>
<dbReference type="OrthoDB" id="9769739at2"/>
<dbReference type="GO" id="GO:0016020">
    <property type="term" value="C:membrane"/>
    <property type="evidence" value="ECO:0007669"/>
    <property type="project" value="UniProtKB-SubCell"/>
</dbReference>
<feature type="transmembrane region" description="Helical" evidence="5">
    <location>
        <begin position="165"/>
        <end position="183"/>
    </location>
</feature>
<name>A0A222P438_9GAMM</name>
<accession>A0A222P438</accession>
<evidence type="ECO:0000256" key="1">
    <source>
        <dbReference type="ARBA" id="ARBA00004141"/>
    </source>
</evidence>
<feature type="transmembrane region" description="Helical" evidence="5">
    <location>
        <begin position="12"/>
        <end position="32"/>
    </location>
</feature>
<keyword evidence="2 5" id="KW-0812">Transmembrane</keyword>
<feature type="transmembrane region" description="Helical" evidence="5">
    <location>
        <begin position="195"/>
        <end position="214"/>
    </location>
</feature>
<evidence type="ECO:0000256" key="5">
    <source>
        <dbReference type="SAM" id="Phobius"/>
    </source>
</evidence>
<dbReference type="AlphaFoldDB" id="A0A222P438"/>
<dbReference type="InterPro" id="IPR011547">
    <property type="entry name" value="SLC26A/SulP_dom"/>
</dbReference>
<evidence type="ECO:0000259" key="6">
    <source>
        <dbReference type="Pfam" id="PF00916"/>
    </source>
</evidence>
<evidence type="ECO:0000256" key="2">
    <source>
        <dbReference type="ARBA" id="ARBA00022692"/>
    </source>
</evidence>
<dbReference type="KEGG" id="lcd:clem_09980"/>
<dbReference type="Proteomes" id="UP000201728">
    <property type="component" value="Chromosome"/>
</dbReference>
<feature type="transmembrane region" description="Helical" evidence="5">
    <location>
        <begin position="257"/>
        <end position="276"/>
    </location>
</feature>
<reference evidence="8" key="1">
    <citation type="submission" date="2016-07" db="EMBL/GenBank/DDBJ databases">
        <authorList>
            <person name="Florea S."/>
            <person name="Webb J.S."/>
            <person name="Jaromczyk J."/>
            <person name="Schardl C.L."/>
        </authorList>
    </citation>
    <scope>NUCLEOTIDE SEQUENCE [LARGE SCALE GENOMIC DNA]</scope>
    <source>
        <strain evidence="8">CDC-D5610</strain>
    </source>
</reference>
<dbReference type="PANTHER" id="PTHR11814">
    <property type="entry name" value="SULFATE TRANSPORTER"/>
    <property type="match status" value="1"/>
</dbReference>
<evidence type="ECO:0000256" key="4">
    <source>
        <dbReference type="ARBA" id="ARBA00023136"/>
    </source>
</evidence>
<keyword evidence="8" id="KW-1185">Reference proteome</keyword>
<feature type="transmembrane region" description="Helical" evidence="5">
    <location>
        <begin position="86"/>
        <end position="103"/>
    </location>
</feature>
<dbReference type="RefSeq" id="WP_094091389.1">
    <property type="nucleotide sequence ID" value="NZ_CP016397.1"/>
</dbReference>
<evidence type="ECO:0000256" key="3">
    <source>
        <dbReference type="ARBA" id="ARBA00022989"/>
    </source>
</evidence>
<feature type="transmembrane region" description="Helical" evidence="5">
    <location>
        <begin position="358"/>
        <end position="377"/>
    </location>
</feature>
<feature type="transmembrane region" description="Helical" evidence="5">
    <location>
        <begin position="334"/>
        <end position="352"/>
    </location>
</feature>
<protein>
    <submittedName>
        <fullName evidence="7">C4-dicarboxylic acid transporter DauA</fullName>
    </submittedName>
</protein>
<gene>
    <name evidence="7" type="primary">dauA_2</name>
    <name evidence="7" type="ORF">clem_09980</name>
</gene>
<feature type="transmembrane region" description="Helical" evidence="5">
    <location>
        <begin position="110"/>
        <end position="130"/>
    </location>
</feature>
<organism evidence="7 8">
    <name type="scientific">Legionella clemsonensis</name>
    <dbReference type="NCBI Taxonomy" id="1867846"/>
    <lineage>
        <taxon>Bacteria</taxon>
        <taxon>Pseudomonadati</taxon>
        <taxon>Pseudomonadota</taxon>
        <taxon>Gammaproteobacteria</taxon>
        <taxon>Legionellales</taxon>
        <taxon>Legionellaceae</taxon>
        <taxon>Legionella</taxon>
    </lineage>
</organism>
<keyword evidence="3 5" id="KW-1133">Transmembrane helix</keyword>